<name>K1RLZ1_9ZZZZ</name>
<protein>
    <submittedName>
        <fullName evidence="1">Uncharacterized protein</fullName>
    </submittedName>
</protein>
<comment type="caution">
    <text evidence="1">The sequence shown here is derived from an EMBL/GenBank/DDBJ whole genome shotgun (WGS) entry which is preliminary data.</text>
</comment>
<evidence type="ECO:0000313" key="1">
    <source>
        <dbReference type="EMBL" id="EKC49622.1"/>
    </source>
</evidence>
<dbReference type="EMBL" id="AJWZ01010033">
    <property type="protein sequence ID" value="EKC49622.1"/>
    <property type="molecule type" value="Genomic_DNA"/>
</dbReference>
<organism evidence="1">
    <name type="scientific">human gut metagenome</name>
    <dbReference type="NCBI Taxonomy" id="408170"/>
    <lineage>
        <taxon>unclassified sequences</taxon>
        <taxon>metagenomes</taxon>
        <taxon>organismal metagenomes</taxon>
    </lineage>
</organism>
<dbReference type="EMBL" id="AJWY01007246">
    <property type="protein sequence ID" value="EKC64541.1"/>
    <property type="molecule type" value="Genomic_DNA"/>
</dbReference>
<accession>K1RLZ1</accession>
<gene>
    <name evidence="2" type="ORF">LEA_10766</name>
    <name evidence="1" type="ORF">OBE_14541</name>
</gene>
<evidence type="ECO:0000313" key="2">
    <source>
        <dbReference type="EMBL" id="EKC64541.1"/>
    </source>
</evidence>
<dbReference type="AlphaFoldDB" id="K1RLZ1"/>
<reference evidence="1" key="1">
    <citation type="journal article" date="2013" name="Environ. Microbiol.">
        <title>Microbiota from the distal guts of lean and obese adolescents exhibit partial functional redundancy besides clear differences in community structure.</title>
        <authorList>
            <person name="Ferrer M."/>
            <person name="Ruiz A."/>
            <person name="Lanza F."/>
            <person name="Haange S.B."/>
            <person name="Oberbach A."/>
            <person name="Till H."/>
            <person name="Bargiela R."/>
            <person name="Campoy C."/>
            <person name="Segura M.T."/>
            <person name="Richter M."/>
            <person name="von Bergen M."/>
            <person name="Seifert J."/>
            <person name="Suarez A."/>
        </authorList>
    </citation>
    <scope>NUCLEOTIDE SEQUENCE</scope>
</reference>
<proteinExistence type="predicted"/>
<sequence>MFALDIDPAQQVSVTFQKRGRGFAGMSFLLNPAIEIPAMAFPNIVTFTESTETLNMFQAHIDSNMIVFDYTTKEGNPSVFKFPLAGFNEKYLEQFV</sequence>